<evidence type="ECO:0000256" key="5">
    <source>
        <dbReference type="ARBA" id="ARBA00023015"/>
    </source>
</evidence>
<dbReference type="STRING" id="80876.SAMN05421779_105105"/>
<evidence type="ECO:0000256" key="3">
    <source>
        <dbReference type="ARBA" id="ARBA00022840"/>
    </source>
</evidence>
<dbReference type="AlphaFoldDB" id="A0A1N7NGL8"/>
<dbReference type="PRINTS" id="PR01590">
    <property type="entry name" value="HTHFIS"/>
</dbReference>
<evidence type="ECO:0000259" key="11">
    <source>
        <dbReference type="PROSITE" id="PS50110"/>
    </source>
</evidence>
<dbReference type="InterPro" id="IPR027417">
    <property type="entry name" value="P-loop_NTPase"/>
</dbReference>
<dbReference type="InterPro" id="IPR001789">
    <property type="entry name" value="Sig_transdc_resp-reg_receiver"/>
</dbReference>
<dbReference type="SUPFAM" id="SSF52540">
    <property type="entry name" value="P-loop containing nucleoside triphosphate hydrolases"/>
    <property type="match status" value="1"/>
</dbReference>
<dbReference type="GO" id="GO:0000160">
    <property type="term" value="P:phosphorelay signal transduction system"/>
    <property type="evidence" value="ECO:0007669"/>
    <property type="project" value="UniProtKB-KW"/>
</dbReference>
<dbReference type="InterPro" id="IPR058031">
    <property type="entry name" value="AAA_lid_NorR"/>
</dbReference>
<evidence type="ECO:0000256" key="1">
    <source>
        <dbReference type="ARBA" id="ARBA00022553"/>
    </source>
</evidence>
<name>A0A1N7NGL8_9PROT</name>
<dbReference type="PANTHER" id="PTHR32071:SF57">
    <property type="entry name" value="C4-DICARBOXYLATE TRANSPORT TRANSCRIPTIONAL REGULATORY PROTEIN DCTD"/>
    <property type="match status" value="1"/>
</dbReference>
<sequence length="461" mass="50661">MMDLNQIYFIDDEPHVRMAAQQTLELADYVVRGFDSAHDALSVLKESASSFPGIIITDVRMPDMDGMRFLPRIQGLDRDLPVILITGHGDIAMAVEAMRSGAYDFIEKPFSAERLYEAVRRALDKRRLVLENRHLRTALEDNGTIGPILIGNTLPMRDLRRLIGSIGNTDADVLIMGETGTGKEVVARSLHHASRRRDGNFVAVNCGALPESVIESELFGHEAGAFTGANQRRIGKIEHASGGTLFLDEIESMPLSLQVKLLRVLQERSLERLGSNTAIPLNLRILAASKVDLRKASDTGAFREDLYYRLNVMVLTIPALRERLEDVPTLFQHFTLDAASRLGRDAPTLSPAQLARLMAHRWPGNVRELRNVAERFVLLEGIDSALPTPPGDGPGATSGSAGGTLVDQVNAFEKALIAQALRLSNGSVRQASDGLGLPRKTLHDKMRKHGLERTSFLDDGD</sequence>
<proteinExistence type="predicted"/>
<dbReference type="Pfam" id="PF00158">
    <property type="entry name" value="Sigma54_activat"/>
    <property type="match status" value="1"/>
</dbReference>
<dbReference type="SMART" id="SM00448">
    <property type="entry name" value="REC"/>
    <property type="match status" value="1"/>
</dbReference>
<dbReference type="Pfam" id="PF00072">
    <property type="entry name" value="Response_reg"/>
    <property type="match status" value="1"/>
</dbReference>
<dbReference type="PANTHER" id="PTHR32071">
    <property type="entry name" value="TRANSCRIPTIONAL REGULATORY PROTEIN"/>
    <property type="match status" value="1"/>
</dbReference>
<dbReference type="PROSITE" id="PS50045">
    <property type="entry name" value="SIGMA54_INTERACT_4"/>
    <property type="match status" value="1"/>
</dbReference>
<dbReference type="PROSITE" id="PS50110">
    <property type="entry name" value="RESPONSE_REGULATORY"/>
    <property type="match status" value="1"/>
</dbReference>
<evidence type="ECO:0000313" key="12">
    <source>
        <dbReference type="EMBL" id="SIS97408.1"/>
    </source>
</evidence>
<dbReference type="InterPro" id="IPR011006">
    <property type="entry name" value="CheY-like_superfamily"/>
</dbReference>
<dbReference type="Pfam" id="PF02954">
    <property type="entry name" value="HTH_8"/>
    <property type="match status" value="1"/>
</dbReference>
<dbReference type="InterPro" id="IPR003593">
    <property type="entry name" value="AAA+_ATPase"/>
</dbReference>
<evidence type="ECO:0000313" key="13">
    <source>
        <dbReference type="Proteomes" id="UP000185678"/>
    </source>
</evidence>
<evidence type="ECO:0000256" key="8">
    <source>
        <dbReference type="ARBA" id="ARBA00023163"/>
    </source>
</evidence>
<dbReference type="FunFam" id="3.40.50.300:FF:000006">
    <property type="entry name" value="DNA-binding transcriptional regulator NtrC"/>
    <property type="match status" value="1"/>
</dbReference>
<dbReference type="Pfam" id="PF25601">
    <property type="entry name" value="AAA_lid_14"/>
    <property type="match status" value="1"/>
</dbReference>
<dbReference type="InterPro" id="IPR002197">
    <property type="entry name" value="HTH_Fis"/>
</dbReference>
<dbReference type="Gene3D" id="3.40.50.300">
    <property type="entry name" value="P-loop containing nucleotide triphosphate hydrolases"/>
    <property type="match status" value="1"/>
</dbReference>
<dbReference type="CDD" id="cd17549">
    <property type="entry name" value="REC_DctD-like"/>
    <property type="match status" value="1"/>
</dbReference>
<keyword evidence="8" id="KW-0804">Transcription</keyword>
<keyword evidence="7" id="KW-0010">Activator</keyword>
<accession>A0A1N7NGL8</accession>
<keyword evidence="13" id="KW-1185">Reference proteome</keyword>
<dbReference type="PROSITE" id="PS00675">
    <property type="entry name" value="SIGMA54_INTERACT_1"/>
    <property type="match status" value="1"/>
</dbReference>
<dbReference type="CDD" id="cd00009">
    <property type="entry name" value="AAA"/>
    <property type="match status" value="1"/>
</dbReference>
<dbReference type="GO" id="GO:0005524">
    <property type="term" value="F:ATP binding"/>
    <property type="evidence" value="ECO:0007669"/>
    <property type="project" value="UniProtKB-KW"/>
</dbReference>
<protein>
    <submittedName>
        <fullName evidence="12">Two-component system, NtrC family, C4-dicarboxylate transport response regulator DctD</fullName>
    </submittedName>
</protein>
<dbReference type="InterPro" id="IPR025943">
    <property type="entry name" value="Sigma_54_int_dom_ATP-bd_2"/>
</dbReference>
<dbReference type="Gene3D" id="1.10.8.60">
    <property type="match status" value="1"/>
</dbReference>
<keyword evidence="3" id="KW-0067">ATP-binding</keyword>
<dbReference type="SUPFAM" id="SSF46689">
    <property type="entry name" value="Homeodomain-like"/>
    <property type="match status" value="1"/>
</dbReference>
<evidence type="ECO:0000256" key="2">
    <source>
        <dbReference type="ARBA" id="ARBA00022741"/>
    </source>
</evidence>
<dbReference type="RefSeq" id="WP_076401043.1">
    <property type="nucleotide sequence ID" value="NZ_FTOA01000005.1"/>
</dbReference>
<dbReference type="SUPFAM" id="SSF52172">
    <property type="entry name" value="CheY-like"/>
    <property type="match status" value="1"/>
</dbReference>
<dbReference type="PROSITE" id="PS00676">
    <property type="entry name" value="SIGMA54_INTERACT_2"/>
    <property type="match status" value="1"/>
</dbReference>
<dbReference type="SMART" id="SM00382">
    <property type="entry name" value="AAA"/>
    <property type="match status" value="1"/>
</dbReference>
<dbReference type="InterPro" id="IPR025662">
    <property type="entry name" value="Sigma_54_int_dom_ATP-bd_1"/>
</dbReference>
<keyword evidence="4" id="KW-0902">Two-component regulatory system</keyword>
<evidence type="ECO:0000256" key="9">
    <source>
        <dbReference type="PROSITE-ProRule" id="PRU00169"/>
    </source>
</evidence>
<dbReference type="Proteomes" id="UP000185678">
    <property type="component" value="Unassembled WGS sequence"/>
</dbReference>
<evidence type="ECO:0000256" key="4">
    <source>
        <dbReference type="ARBA" id="ARBA00023012"/>
    </source>
</evidence>
<dbReference type="GO" id="GO:0006355">
    <property type="term" value="P:regulation of DNA-templated transcription"/>
    <property type="evidence" value="ECO:0007669"/>
    <property type="project" value="InterPro"/>
</dbReference>
<feature type="modified residue" description="4-aspartylphosphate" evidence="9">
    <location>
        <position position="58"/>
    </location>
</feature>
<dbReference type="InterPro" id="IPR002078">
    <property type="entry name" value="Sigma_54_int"/>
</dbReference>
<dbReference type="OrthoDB" id="9770562at2"/>
<gene>
    <name evidence="12" type="ORF">SAMN05421779_105105</name>
</gene>
<dbReference type="Gene3D" id="1.10.10.60">
    <property type="entry name" value="Homeodomain-like"/>
    <property type="match status" value="1"/>
</dbReference>
<dbReference type="EMBL" id="FTOA01000005">
    <property type="protein sequence ID" value="SIS97408.1"/>
    <property type="molecule type" value="Genomic_DNA"/>
</dbReference>
<feature type="domain" description="Response regulatory" evidence="11">
    <location>
        <begin position="6"/>
        <end position="123"/>
    </location>
</feature>
<organism evidence="12 13">
    <name type="scientific">Insolitispirillum peregrinum</name>
    <dbReference type="NCBI Taxonomy" id="80876"/>
    <lineage>
        <taxon>Bacteria</taxon>
        <taxon>Pseudomonadati</taxon>
        <taxon>Pseudomonadota</taxon>
        <taxon>Alphaproteobacteria</taxon>
        <taxon>Rhodospirillales</taxon>
        <taxon>Novispirillaceae</taxon>
        <taxon>Insolitispirillum</taxon>
    </lineage>
</organism>
<keyword evidence="5" id="KW-0805">Transcription regulation</keyword>
<evidence type="ECO:0000256" key="7">
    <source>
        <dbReference type="ARBA" id="ARBA00023159"/>
    </source>
</evidence>
<keyword evidence="2" id="KW-0547">Nucleotide-binding</keyword>
<evidence type="ECO:0000256" key="6">
    <source>
        <dbReference type="ARBA" id="ARBA00023125"/>
    </source>
</evidence>
<reference evidence="12 13" key="1">
    <citation type="submission" date="2017-01" db="EMBL/GenBank/DDBJ databases">
        <authorList>
            <person name="Mah S.A."/>
            <person name="Swanson W.J."/>
            <person name="Moy G.W."/>
            <person name="Vacquier V.D."/>
        </authorList>
    </citation>
    <scope>NUCLEOTIDE SEQUENCE [LARGE SCALE GENOMIC DNA]</scope>
    <source>
        <strain evidence="12 13">DSM 11589</strain>
    </source>
</reference>
<evidence type="ECO:0000259" key="10">
    <source>
        <dbReference type="PROSITE" id="PS50045"/>
    </source>
</evidence>
<dbReference type="PROSITE" id="PS00688">
    <property type="entry name" value="SIGMA54_INTERACT_3"/>
    <property type="match status" value="1"/>
</dbReference>
<keyword evidence="6" id="KW-0238">DNA-binding</keyword>
<dbReference type="FunFam" id="3.40.50.2300:FF:000018">
    <property type="entry name" value="DNA-binding transcriptional regulator NtrC"/>
    <property type="match status" value="1"/>
</dbReference>
<dbReference type="Gene3D" id="3.40.50.2300">
    <property type="match status" value="1"/>
</dbReference>
<dbReference type="InterPro" id="IPR025944">
    <property type="entry name" value="Sigma_54_int_dom_CS"/>
</dbReference>
<feature type="domain" description="Sigma-54 factor interaction" evidence="10">
    <location>
        <begin position="149"/>
        <end position="378"/>
    </location>
</feature>
<keyword evidence="1 9" id="KW-0597">Phosphoprotein</keyword>
<dbReference type="InterPro" id="IPR009057">
    <property type="entry name" value="Homeodomain-like_sf"/>
</dbReference>
<dbReference type="GO" id="GO:0043565">
    <property type="term" value="F:sequence-specific DNA binding"/>
    <property type="evidence" value="ECO:0007669"/>
    <property type="project" value="InterPro"/>
</dbReference>